<name>A0A1F6GBK0_9PROT</name>
<sequence>MRTKKELCNRIEHYLRMRIPNSLRFPEDSVQTLVEQYREGIRNIPIHEKAHFFQEEKARLEAVLKEVTEREQRWSDFVRQWAIQFSHWIFQNTPILEIRSWSWSKDREPRFIEDDLGAQLEIIQNFPDLSPKTPLITGLIPAKVANEYSPFLQSEGVWILEAANEVLFEFARIGFVSGSSLKTVNILDFLETLYLAHWRDFSKNPVPPDVVKRQLEFVEQQLIVWGRAKGSAPNKAIQSPEKMVFQPRLDETGLDLELLFESRIRNHPIPWLKSELAKPLFLALVGNQRIRVDNLGLALLHHRDEAKNKRLKVGNRLFWLGDKSDLIHLQNALQQLKVWDKGMDNKILEENFAFLNGEGERTELKIESDFSNLRSKINNGVTWGNQPAIFKLVKSLLPE</sequence>
<evidence type="ECO:0000313" key="1">
    <source>
        <dbReference type="EMBL" id="OGG95485.1"/>
    </source>
</evidence>
<proteinExistence type="predicted"/>
<evidence type="ECO:0000313" key="2">
    <source>
        <dbReference type="Proteomes" id="UP000178449"/>
    </source>
</evidence>
<dbReference type="Proteomes" id="UP000178449">
    <property type="component" value="Unassembled WGS sequence"/>
</dbReference>
<comment type="caution">
    <text evidence="1">The sequence shown here is derived from an EMBL/GenBank/DDBJ whole genome shotgun (WGS) entry which is preliminary data.</text>
</comment>
<accession>A0A1F6GBK0</accession>
<gene>
    <name evidence="1" type="ORF">A2527_07170</name>
</gene>
<dbReference type="AlphaFoldDB" id="A0A1F6GBK0"/>
<protein>
    <submittedName>
        <fullName evidence="1">Uncharacterized protein</fullName>
    </submittedName>
</protein>
<reference evidence="1 2" key="1">
    <citation type="journal article" date="2016" name="Nat. Commun.">
        <title>Thousands of microbial genomes shed light on interconnected biogeochemical processes in an aquifer system.</title>
        <authorList>
            <person name="Anantharaman K."/>
            <person name="Brown C.T."/>
            <person name="Hug L.A."/>
            <person name="Sharon I."/>
            <person name="Castelle C.J."/>
            <person name="Probst A.J."/>
            <person name="Thomas B.C."/>
            <person name="Singh A."/>
            <person name="Wilkins M.J."/>
            <person name="Karaoz U."/>
            <person name="Brodie E.L."/>
            <person name="Williams K.H."/>
            <person name="Hubbard S.S."/>
            <person name="Banfield J.F."/>
        </authorList>
    </citation>
    <scope>NUCLEOTIDE SEQUENCE [LARGE SCALE GENOMIC DNA]</scope>
</reference>
<organism evidence="1 2">
    <name type="scientific">Candidatus Lambdaproteobacteria bacterium RIFOXYD2_FULL_50_16</name>
    <dbReference type="NCBI Taxonomy" id="1817772"/>
    <lineage>
        <taxon>Bacteria</taxon>
        <taxon>Pseudomonadati</taxon>
        <taxon>Pseudomonadota</taxon>
        <taxon>Candidatus Lambdaproteobacteria</taxon>
    </lineage>
</organism>
<dbReference type="EMBL" id="MFNE01000022">
    <property type="protein sequence ID" value="OGG95485.1"/>
    <property type="molecule type" value="Genomic_DNA"/>
</dbReference>